<protein>
    <submittedName>
        <fullName evidence="1">Uncharacterized protein</fullName>
    </submittedName>
</protein>
<proteinExistence type="predicted"/>
<sequence>MDNEKHTLQDDLEYGKKTEKIGNREKHCRTWNMAKTLNKENEKCTLYMEYG</sequence>
<dbReference type="EMBL" id="JYDO01001589">
    <property type="protein sequence ID" value="KRZ64009.1"/>
    <property type="molecule type" value="Genomic_DNA"/>
</dbReference>
<gene>
    <name evidence="1" type="ORF">T10_11045</name>
</gene>
<organism evidence="1 2">
    <name type="scientific">Trichinella papuae</name>
    <dbReference type="NCBI Taxonomy" id="268474"/>
    <lineage>
        <taxon>Eukaryota</taxon>
        <taxon>Metazoa</taxon>
        <taxon>Ecdysozoa</taxon>
        <taxon>Nematoda</taxon>
        <taxon>Enoplea</taxon>
        <taxon>Dorylaimia</taxon>
        <taxon>Trichinellida</taxon>
        <taxon>Trichinellidae</taxon>
        <taxon>Trichinella</taxon>
    </lineage>
</organism>
<comment type="caution">
    <text evidence="1">The sequence shown here is derived from an EMBL/GenBank/DDBJ whole genome shotgun (WGS) entry which is preliminary data.</text>
</comment>
<name>A0A0V1LWW7_9BILA</name>
<evidence type="ECO:0000313" key="2">
    <source>
        <dbReference type="Proteomes" id="UP000054843"/>
    </source>
</evidence>
<accession>A0A0V1LWW7</accession>
<dbReference type="AlphaFoldDB" id="A0A0V1LWW7"/>
<keyword evidence="2" id="KW-1185">Reference proteome</keyword>
<reference evidence="1 2" key="1">
    <citation type="submission" date="2015-01" db="EMBL/GenBank/DDBJ databases">
        <title>Evolution of Trichinella species and genotypes.</title>
        <authorList>
            <person name="Korhonen P.K."/>
            <person name="Edoardo P."/>
            <person name="Giuseppe L.R."/>
            <person name="Gasser R.B."/>
        </authorList>
    </citation>
    <scope>NUCLEOTIDE SEQUENCE [LARGE SCALE GENOMIC DNA]</scope>
    <source>
        <strain evidence="1">ISS1980</strain>
    </source>
</reference>
<dbReference type="Proteomes" id="UP000054843">
    <property type="component" value="Unassembled WGS sequence"/>
</dbReference>
<evidence type="ECO:0000313" key="1">
    <source>
        <dbReference type="EMBL" id="KRZ64009.1"/>
    </source>
</evidence>